<feature type="region of interest" description="Disordered" evidence="2">
    <location>
        <begin position="1"/>
        <end position="58"/>
    </location>
</feature>
<dbReference type="PROSITE" id="PS50048">
    <property type="entry name" value="ZN2_CY6_FUNGAL_2"/>
    <property type="match status" value="1"/>
</dbReference>
<dbReference type="GO" id="GO:0008270">
    <property type="term" value="F:zinc ion binding"/>
    <property type="evidence" value="ECO:0007669"/>
    <property type="project" value="InterPro"/>
</dbReference>
<evidence type="ECO:0000256" key="2">
    <source>
        <dbReference type="SAM" id="MobiDB-lite"/>
    </source>
</evidence>
<dbReference type="GO" id="GO:0000981">
    <property type="term" value="F:DNA-binding transcription factor activity, RNA polymerase II-specific"/>
    <property type="evidence" value="ECO:0007669"/>
    <property type="project" value="InterPro"/>
</dbReference>
<dbReference type="PANTHER" id="PTHR47655">
    <property type="entry name" value="QUINIC ACID UTILIZATION ACTIVATOR"/>
    <property type="match status" value="1"/>
</dbReference>
<gene>
    <name evidence="4" type="ORF">NKR23_g10941</name>
</gene>
<dbReference type="Proteomes" id="UP001174694">
    <property type="component" value="Unassembled WGS sequence"/>
</dbReference>
<keyword evidence="5" id="KW-1185">Reference proteome</keyword>
<keyword evidence="1" id="KW-0539">Nucleus</keyword>
<dbReference type="AlphaFoldDB" id="A0AA38RBH6"/>
<dbReference type="EMBL" id="JANBVO010000052">
    <property type="protein sequence ID" value="KAJ9133157.1"/>
    <property type="molecule type" value="Genomic_DNA"/>
</dbReference>
<proteinExistence type="predicted"/>
<dbReference type="Gene3D" id="4.10.240.10">
    <property type="entry name" value="Zn(2)-C6 fungal-type DNA-binding domain"/>
    <property type="match status" value="1"/>
</dbReference>
<dbReference type="CDD" id="cd15486">
    <property type="entry name" value="ZIP_Sip4"/>
    <property type="match status" value="1"/>
</dbReference>
<dbReference type="InterPro" id="IPR036864">
    <property type="entry name" value="Zn2-C6_fun-type_DNA-bd_sf"/>
</dbReference>
<feature type="compositionally biased region" description="Basic and acidic residues" evidence="2">
    <location>
        <begin position="1"/>
        <end position="15"/>
    </location>
</feature>
<evidence type="ECO:0000259" key="3">
    <source>
        <dbReference type="PROSITE" id="PS50048"/>
    </source>
</evidence>
<dbReference type="CDD" id="cd00067">
    <property type="entry name" value="GAL4"/>
    <property type="match status" value="1"/>
</dbReference>
<organism evidence="4 5">
    <name type="scientific">Pleurostoma richardsiae</name>
    <dbReference type="NCBI Taxonomy" id="41990"/>
    <lineage>
        <taxon>Eukaryota</taxon>
        <taxon>Fungi</taxon>
        <taxon>Dikarya</taxon>
        <taxon>Ascomycota</taxon>
        <taxon>Pezizomycotina</taxon>
        <taxon>Sordariomycetes</taxon>
        <taxon>Sordariomycetidae</taxon>
        <taxon>Calosphaeriales</taxon>
        <taxon>Pleurostomataceae</taxon>
        <taxon>Pleurostoma</taxon>
    </lineage>
</organism>
<dbReference type="SUPFAM" id="SSF57701">
    <property type="entry name" value="Zn2/Cys6 DNA-binding domain"/>
    <property type="match status" value="1"/>
</dbReference>
<reference evidence="4" key="1">
    <citation type="submission" date="2022-07" db="EMBL/GenBank/DDBJ databases">
        <title>Fungi with potential for degradation of polypropylene.</title>
        <authorList>
            <person name="Gostincar C."/>
        </authorList>
    </citation>
    <scope>NUCLEOTIDE SEQUENCE</scope>
    <source>
        <strain evidence="4">EXF-13308</strain>
    </source>
</reference>
<dbReference type="InterPro" id="IPR052783">
    <property type="entry name" value="Metabolic/Drug-Res_Regulator"/>
</dbReference>
<dbReference type="Pfam" id="PF00172">
    <property type="entry name" value="Zn_clus"/>
    <property type="match status" value="1"/>
</dbReference>
<comment type="caution">
    <text evidence="4">The sequence shown here is derived from an EMBL/GenBank/DDBJ whole genome shotgun (WGS) entry which is preliminary data.</text>
</comment>
<name>A0AA38RBH6_9PEZI</name>
<accession>A0AA38RBH6</accession>
<protein>
    <submittedName>
        <fullName evidence="4">C6 transcription factor</fullName>
    </submittedName>
</protein>
<evidence type="ECO:0000313" key="5">
    <source>
        <dbReference type="Proteomes" id="UP001174694"/>
    </source>
</evidence>
<dbReference type="SMART" id="SM00066">
    <property type="entry name" value="GAL4"/>
    <property type="match status" value="1"/>
</dbReference>
<evidence type="ECO:0000313" key="4">
    <source>
        <dbReference type="EMBL" id="KAJ9133157.1"/>
    </source>
</evidence>
<dbReference type="PROSITE" id="PS00463">
    <property type="entry name" value="ZN2_CY6_FUNGAL_1"/>
    <property type="match status" value="1"/>
</dbReference>
<sequence length="364" mass="40015">MEHSSPTPRREDDLKSNGAKRSSLPSSKSVKSVHRTAKRASTTHSHAHPQPSIHDKHPTYSIAEGRHNRVWKACERCRVKKTKCDGEFPCKRCKDDGFACVVGTRKKTKYKEFPRGYAEVLENTHFALIATAQKLYAMVRRGQSWSLGEPDLNERGQPVIHSIASKLGCIRADTDTDLRGHAVFPENEAGLSNLAAELETQERERNATAAVKAETHSMCFIRTDRASSSEAGHSDFEQNSRVFGGAGSNNITLSPPSLGYDSFNSNSAPSEIMPSSTSATVPTTTSCLSWMTRPPIAPSIDFSSWQFLPEEAGFMGSDLLSQGLLDSEFGITKPHVLSYPNPEVMMGVGDSMIYSGYNDETLRL</sequence>
<dbReference type="InterPro" id="IPR001138">
    <property type="entry name" value="Zn2Cys6_DnaBD"/>
</dbReference>
<evidence type="ECO:0000256" key="1">
    <source>
        <dbReference type="ARBA" id="ARBA00023242"/>
    </source>
</evidence>
<dbReference type="PANTHER" id="PTHR47655:SF3">
    <property type="entry name" value="ZN(II)2CYS6 TRANSCRIPTION FACTOR (EUROFUNG)"/>
    <property type="match status" value="1"/>
</dbReference>
<feature type="domain" description="Zn(2)-C6 fungal-type" evidence="3">
    <location>
        <begin position="73"/>
        <end position="102"/>
    </location>
</feature>